<keyword evidence="1" id="KW-0547">Nucleotide-binding</keyword>
<dbReference type="Gene3D" id="1.10.10.10">
    <property type="entry name" value="Winged helix-like DNA-binding domain superfamily/Winged helix DNA-binding domain"/>
    <property type="match status" value="1"/>
</dbReference>
<dbReference type="InterPro" id="IPR027417">
    <property type="entry name" value="P-loop_NTPase"/>
</dbReference>
<proteinExistence type="predicted"/>
<dbReference type="GO" id="GO:0004016">
    <property type="term" value="F:adenylate cyclase activity"/>
    <property type="evidence" value="ECO:0007669"/>
    <property type="project" value="TreeGrafter"/>
</dbReference>
<dbReference type="PANTHER" id="PTHR16305:SF35">
    <property type="entry name" value="TRANSCRIPTIONAL ACTIVATOR DOMAIN"/>
    <property type="match status" value="1"/>
</dbReference>
<dbReference type="Gene3D" id="3.40.50.300">
    <property type="entry name" value="P-loop containing nucleotide triphosphate hydrolases"/>
    <property type="match status" value="1"/>
</dbReference>
<dbReference type="Proteomes" id="UP000293852">
    <property type="component" value="Unassembled WGS sequence"/>
</dbReference>
<dbReference type="GO" id="GO:0005524">
    <property type="term" value="F:ATP binding"/>
    <property type="evidence" value="ECO:0007669"/>
    <property type="project" value="UniProtKB-KW"/>
</dbReference>
<accession>A0A4Q7M4W5</accession>
<feature type="region of interest" description="Disordered" evidence="3">
    <location>
        <begin position="470"/>
        <end position="532"/>
    </location>
</feature>
<dbReference type="EMBL" id="SGWX01000001">
    <property type="protein sequence ID" value="RZS62996.1"/>
    <property type="molecule type" value="Genomic_DNA"/>
</dbReference>
<dbReference type="PANTHER" id="PTHR16305">
    <property type="entry name" value="TESTICULAR SOLUBLE ADENYLYL CYCLASE"/>
    <property type="match status" value="1"/>
</dbReference>
<dbReference type="GO" id="GO:0005737">
    <property type="term" value="C:cytoplasm"/>
    <property type="evidence" value="ECO:0007669"/>
    <property type="project" value="TreeGrafter"/>
</dbReference>
<sequence length="974" mass="100808">MAGAGVLGRDDELARVDDVVAGRGPAALLVLGDAGTGKTTLLTHAVERARAEGQAVLVARGTAHEQDADHAALHRLLRPALDGVDALPGAQAAALRAAFGLAVTSPDPAVPDSAVPDPLRLAIGVLTLLSDLARDDRRVLAVVDDLHWVDPASARVLDFVATRLDGEPVALLLGSRPTGRDTRHLTTLHLGPLEPGAAAALVDAQPTPPRGERRRRVLRHAEGNPLALVELARADARLPVDDAAPAPLTARLERAFTDRTQTLPPATRDLLLLAAAAGAADLSAVLAAHTRLEDWEPAERAGLVRLTAAGGGAPAVEFRHPLVRSAVYGAATLARRTAAHRELAQLVRHDADRHAWHVAAAAVGPDEEAAALLDATAERARLRGGWSSAGRALERAAGLTPDPDVAVERLLHAGWCALYAGQGPWVLELMERARALASPARRAAVDGLTGWALTGTPRHAEAVTLLLGTLAPPTPTSAAGPGGPGAPPDGRGDSEHDSGHDSAHGGAHGGGPDGAADPDPAHASGAPGAAGTADAAGAAIAPAAVAAYLSGDPALTARVREALAGWDPSDHPQLLWARAACDPTAHATVTSAAIDRLLDAVDGNPDGLDHIALNGLSGAAWVIDDTARACDLMAAYLRKLDGPDHEGVNALVLDTYGAALLEAGRWDEAWARLEEARRVASATGNETVGLASQGALAHLAALRGEPEARDLAAAALVGIDPDATRVVGVRARWALGVAAASEGDWERAHQVLRLVLDDGAPAHPHLSLYALVDLVTCALRTGRNAEARAAAHTLRDAVGPGSSPRLHLLAAHAQALVAADDDAAEALFASALTQPRGGEWPFERARALADRGAWLRRRRRVVEAREDLSRAAETFARLGARPYAAWAVGELRAAGVRAAGAPDRGGVPGLATLSAQQRQIVLLAAAGLTNRQIGERLFLSPRTVGFHLYQVFPRLGVTSRAQLRDVVGDARPVI</sequence>
<keyword evidence="6" id="KW-1185">Reference proteome</keyword>
<dbReference type="RefSeq" id="WP_130416416.1">
    <property type="nucleotide sequence ID" value="NZ_SGWX01000001.1"/>
</dbReference>
<keyword evidence="2" id="KW-0067">ATP-binding</keyword>
<dbReference type="InterPro" id="IPR011990">
    <property type="entry name" value="TPR-like_helical_dom_sf"/>
</dbReference>
<reference evidence="5 6" key="1">
    <citation type="submission" date="2019-02" db="EMBL/GenBank/DDBJ databases">
        <title>Sequencing the genomes of 1000 actinobacteria strains.</title>
        <authorList>
            <person name="Klenk H.-P."/>
        </authorList>
    </citation>
    <scope>NUCLEOTIDE SEQUENCE [LARGE SCALE GENOMIC DNA]</scope>
    <source>
        <strain evidence="5 6">DSM 16932</strain>
    </source>
</reference>
<evidence type="ECO:0000256" key="3">
    <source>
        <dbReference type="SAM" id="MobiDB-lite"/>
    </source>
</evidence>
<evidence type="ECO:0000256" key="1">
    <source>
        <dbReference type="ARBA" id="ARBA00022741"/>
    </source>
</evidence>
<evidence type="ECO:0000256" key="2">
    <source>
        <dbReference type="ARBA" id="ARBA00022840"/>
    </source>
</evidence>
<organism evidence="5 6">
    <name type="scientific">Xylanimonas ulmi</name>
    <dbReference type="NCBI Taxonomy" id="228973"/>
    <lineage>
        <taxon>Bacteria</taxon>
        <taxon>Bacillati</taxon>
        <taxon>Actinomycetota</taxon>
        <taxon>Actinomycetes</taxon>
        <taxon>Micrococcales</taxon>
        <taxon>Promicromonosporaceae</taxon>
        <taxon>Xylanimonas</taxon>
    </lineage>
</organism>
<dbReference type="SMART" id="SM00421">
    <property type="entry name" value="HTH_LUXR"/>
    <property type="match status" value="1"/>
</dbReference>
<dbReference type="GO" id="GO:0006355">
    <property type="term" value="P:regulation of DNA-templated transcription"/>
    <property type="evidence" value="ECO:0007669"/>
    <property type="project" value="InterPro"/>
</dbReference>
<name>A0A4Q7M4W5_9MICO</name>
<dbReference type="InterPro" id="IPR016032">
    <property type="entry name" value="Sig_transdc_resp-reg_C-effctor"/>
</dbReference>
<dbReference type="PRINTS" id="PR00038">
    <property type="entry name" value="HTHLUXR"/>
</dbReference>
<evidence type="ECO:0000313" key="5">
    <source>
        <dbReference type="EMBL" id="RZS62996.1"/>
    </source>
</evidence>
<dbReference type="CDD" id="cd06170">
    <property type="entry name" value="LuxR_C_like"/>
    <property type="match status" value="1"/>
</dbReference>
<feature type="compositionally biased region" description="Low complexity" evidence="3">
    <location>
        <begin position="470"/>
        <end position="479"/>
    </location>
</feature>
<gene>
    <name evidence="5" type="ORF">EV386_3353</name>
</gene>
<feature type="compositionally biased region" description="Low complexity" evidence="3">
    <location>
        <begin position="514"/>
        <end position="532"/>
    </location>
</feature>
<comment type="caution">
    <text evidence="5">The sequence shown here is derived from an EMBL/GenBank/DDBJ whole genome shotgun (WGS) entry which is preliminary data.</text>
</comment>
<feature type="domain" description="HTH luxR-type" evidence="4">
    <location>
        <begin position="906"/>
        <end position="971"/>
    </location>
</feature>
<dbReference type="SUPFAM" id="SSF48452">
    <property type="entry name" value="TPR-like"/>
    <property type="match status" value="1"/>
</dbReference>
<evidence type="ECO:0000259" key="4">
    <source>
        <dbReference type="PROSITE" id="PS50043"/>
    </source>
</evidence>
<dbReference type="InterPro" id="IPR041664">
    <property type="entry name" value="AAA_16"/>
</dbReference>
<evidence type="ECO:0000313" key="6">
    <source>
        <dbReference type="Proteomes" id="UP000293852"/>
    </source>
</evidence>
<dbReference type="InterPro" id="IPR036388">
    <property type="entry name" value="WH-like_DNA-bd_sf"/>
</dbReference>
<dbReference type="Gene3D" id="1.25.40.10">
    <property type="entry name" value="Tetratricopeptide repeat domain"/>
    <property type="match status" value="1"/>
</dbReference>
<dbReference type="PROSITE" id="PS50043">
    <property type="entry name" value="HTH_LUXR_2"/>
    <property type="match status" value="1"/>
</dbReference>
<dbReference type="AlphaFoldDB" id="A0A4Q7M4W5"/>
<dbReference type="Pfam" id="PF00196">
    <property type="entry name" value="GerE"/>
    <property type="match status" value="1"/>
</dbReference>
<dbReference type="Pfam" id="PF13191">
    <property type="entry name" value="AAA_16"/>
    <property type="match status" value="1"/>
</dbReference>
<dbReference type="OrthoDB" id="483at2"/>
<dbReference type="SUPFAM" id="SSF46894">
    <property type="entry name" value="C-terminal effector domain of the bipartite response regulators"/>
    <property type="match status" value="1"/>
</dbReference>
<protein>
    <submittedName>
        <fullName evidence="5">Regulatory LuxR family protein</fullName>
    </submittedName>
</protein>
<dbReference type="GO" id="GO:0003677">
    <property type="term" value="F:DNA binding"/>
    <property type="evidence" value="ECO:0007669"/>
    <property type="project" value="InterPro"/>
</dbReference>
<dbReference type="InterPro" id="IPR000792">
    <property type="entry name" value="Tscrpt_reg_LuxR_C"/>
</dbReference>
<dbReference type="SUPFAM" id="SSF52540">
    <property type="entry name" value="P-loop containing nucleoside triphosphate hydrolases"/>
    <property type="match status" value="1"/>
</dbReference>
<feature type="compositionally biased region" description="Basic and acidic residues" evidence="3">
    <location>
        <begin position="490"/>
        <end position="503"/>
    </location>
</feature>